<feature type="transmembrane region" description="Helical" evidence="5">
    <location>
        <begin position="131"/>
        <end position="150"/>
    </location>
</feature>
<comment type="subcellular location">
    <subcellularLocation>
        <location evidence="1">Membrane</location>
        <topology evidence="1">Multi-pass membrane protein</topology>
    </subcellularLocation>
</comment>
<keyword evidence="4 5" id="KW-0472">Membrane</keyword>
<organism evidence="7 8">
    <name type="scientific">Microbacterium algihabitans</name>
    <dbReference type="NCBI Taxonomy" id="3075992"/>
    <lineage>
        <taxon>Bacteria</taxon>
        <taxon>Bacillati</taxon>
        <taxon>Actinomycetota</taxon>
        <taxon>Actinomycetes</taxon>
        <taxon>Micrococcales</taxon>
        <taxon>Microbacteriaceae</taxon>
        <taxon>Microbacterium</taxon>
    </lineage>
</organism>
<gene>
    <name evidence="7" type="ORF">RWH43_01460</name>
</gene>
<dbReference type="PANTHER" id="PTHR37422:SF13">
    <property type="entry name" value="LIPOPOLYSACCHARIDE BIOSYNTHESIS PROTEIN PA4999-RELATED"/>
    <property type="match status" value="1"/>
</dbReference>
<dbReference type="Pfam" id="PF04932">
    <property type="entry name" value="Wzy_C"/>
    <property type="match status" value="1"/>
</dbReference>
<keyword evidence="2 5" id="KW-0812">Transmembrane</keyword>
<feature type="transmembrane region" description="Helical" evidence="5">
    <location>
        <begin position="18"/>
        <end position="38"/>
    </location>
</feature>
<dbReference type="InterPro" id="IPR007016">
    <property type="entry name" value="O-antigen_ligase-rel_domated"/>
</dbReference>
<feature type="transmembrane region" description="Helical" evidence="5">
    <location>
        <begin position="44"/>
        <end position="63"/>
    </location>
</feature>
<feature type="transmembrane region" description="Helical" evidence="5">
    <location>
        <begin position="371"/>
        <end position="387"/>
    </location>
</feature>
<comment type="caution">
    <text evidence="7">The sequence shown here is derived from an EMBL/GenBank/DDBJ whole genome shotgun (WGS) entry which is preliminary data.</text>
</comment>
<evidence type="ECO:0000256" key="4">
    <source>
        <dbReference type="ARBA" id="ARBA00023136"/>
    </source>
</evidence>
<keyword evidence="7" id="KW-0436">Ligase</keyword>
<dbReference type="Proteomes" id="UP001256673">
    <property type="component" value="Unassembled WGS sequence"/>
</dbReference>
<dbReference type="PANTHER" id="PTHR37422">
    <property type="entry name" value="TEICHURONIC ACID BIOSYNTHESIS PROTEIN TUAE"/>
    <property type="match status" value="1"/>
</dbReference>
<evidence type="ECO:0000256" key="1">
    <source>
        <dbReference type="ARBA" id="ARBA00004141"/>
    </source>
</evidence>
<name>A0ABU3RR83_9MICO</name>
<dbReference type="EMBL" id="JAWDIU010000001">
    <property type="protein sequence ID" value="MDU0325412.1"/>
    <property type="molecule type" value="Genomic_DNA"/>
</dbReference>
<feature type="transmembrane region" description="Helical" evidence="5">
    <location>
        <begin position="252"/>
        <end position="269"/>
    </location>
</feature>
<keyword evidence="8" id="KW-1185">Reference proteome</keyword>
<sequence length="437" mass="45603">MTGAPDARRPLPPLSSPAFARAFALAVFAAVFARYAIVAVAGEVTWATIVAGLCAVGAAVLYVRRDELELVRLAPTTLVLLVAWAGASVFWSPSATHSLGGWSAFAALAFLAVVLGHVRDALQTVRALGDVLRWLLGVSLALEVLSGILLDLPIPFLGIQGAIAELGPVQGIFGTRNALGFVTVIALITFLVEFRTQSVSVATAIASVVLAGALAALSGSPTVIVVATATGVAALALWTMRRVPTAWRGRAQAALGSVVVVGIAGAWAFRAPLVDTLGAGADLTLRTDLWARLVHLSEMRPVQGFGWFGEWVNDAVPFALVPLGLGETHASALNAYLDVLLQLGAVGLLLFVALGGLGLARGWLVASDRRSVVHAWAPLTLVALLTVSMFESFTLTGAGWLLLALCAVRAGQSRSWRERLEQRMASSPTGGSEEGRL</sequence>
<reference evidence="7 8" key="1">
    <citation type="submission" date="2023-09" db="EMBL/GenBank/DDBJ databases">
        <title>Microbacterium fusihabitans sp. nov., Microbacterium phycihabitans sp. nov., and Microbacterium cervinum sp. nov., isolated from dried seaweeds of beach.</title>
        <authorList>
            <person name="Lee S.D."/>
        </authorList>
    </citation>
    <scope>NUCLEOTIDE SEQUENCE [LARGE SCALE GENOMIC DNA]</scope>
    <source>
        <strain evidence="7 8">KSW2-21</strain>
    </source>
</reference>
<feature type="domain" description="O-antigen ligase-related" evidence="6">
    <location>
        <begin position="207"/>
        <end position="352"/>
    </location>
</feature>
<dbReference type="InterPro" id="IPR051533">
    <property type="entry name" value="WaaL-like"/>
</dbReference>
<feature type="transmembrane region" description="Helical" evidence="5">
    <location>
        <begin position="70"/>
        <end position="93"/>
    </location>
</feature>
<evidence type="ECO:0000313" key="8">
    <source>
        <dbReference type="Proteomes" id="UP001256673"/>
    </source>
</evidence>
<evidence type="ECO:0000256" key="2">
    <source>
        <dbReference type="ARBA" id="ARBA00022692"/>
    </source>
</evidence>
<feature type="transmembrane region" description="Helical" evidence="5">
    <location>
        <begin position="223"/>
        <end position="240"/>
    </location>
</feature>
<keyword evidence="3 5" id="KW-1133">Transmembrane helix</keyword>
<feature type="transmembrane region" description="Helical" evidence="5">
    <location>
        <begin position="99"/>
        <end position="119"/>
    </location>
</feature>
<evidence type="ECO:0000256" key="3">
    <source>
        <dbReference type="ARBA" id="ARBA00022989"/>
    </source>
</evidence>
<feature type="transmembrane region" description="Helical" evidence="5">
    <location>
        <begin position="339"/>
        <end position="359"/>
    </location>
</feature>
<proteinExistence type="predicted"/>
<evidence type="ECO:0000256" key="5">
    <source>
        <dbReference type="SAM" id="Phobius"/>
    </source>
</evidence>
<dbReference type="GO" id="GO:0016874">
    <property type="term" value="F:ligase activity"/>
    <property type="evidence" value="ECO:0007669"/>
    <property type="project" value="UniProtKB-KW"/>
</dbReference>
<evidence type="ECO:0000259" key="6">
    <source>
        <dbReference type="Pfam" id="PF04932"/>
    </source>
</evidence>
<feature type="transmembrane region" description="Helical" evidence="5">
    <location>
        <begin position="199"/>
        <end position="217"/>
    </location>
</feature>
<accession>A0ABU3RR83</accession>
<evidence type="ECO:0000313" key="7">
    <source>
        <dbReference type="EMBL" id="MDU0325412.1"/>
    </source>
</evidence>
<dbReference type="RefSeq" id="WP_316000474.1">
    <property type="nucleotide sequence ID" value="NZ_JAWDIU010000001.1"/>
</dbReference>
<feature type="transmembrane region" description="Helical" evidence="5">
    <location>
        <begin position="170"/>
        <end position="192"/>
    </location>
</feature>
<protein>
    <submittedName>
        <fullName evidence="7">O-antigen ligase family protein</fullName>
    </submittedName>
</protein>